<comment type="caution">
    <text evidence="2">The sequence shown here is derived from an EMBL/GenBank/DDBJ whole genome shotgun (WGS) entry which is preliminary data.</text>
</comment>
<dbReference type="VEuPathDB" id="ToxoDB:TGP89_292935"/>
<feature type="coiled-coil region" evidence="1">
    <location>
        <begin position="181"/>
        <end position="488"/>
    </location>
</feature>
<accession>A0A086JUQ6</accession>
<sequence>MRIRDANDEEAPLVAFPEKENATPLMASDHPLLERVQQALFQQLSSQRKRAELEYLEKRDQDKRLAQLHEELGLRLYNTQQELLKLRENLGQLTSIEDEMKARRNQAETDLENGIQDLESKQKELDNYVTKLNTAHHELNELKFAVSQAQAYNEQLEVDIKLKRREMYKEDATLQRRETEKMQQDFLIDELKEKLRSLNDQKCLYEYQAAVQTTEIEAARAALREAQREIEAVAADKQRLLQQWRSSVVGMQRREEALQMVKQMAKKQEEKEMAVESEVRGVHATMREAQERNENLTAQHNTNTSHMETLQTQIASVERDVEMAEKQNDLVQKAVQSTLHECSRAEVAVSHFRYQVKLVENNIKKASQENTEINEQVVTLLSNQATTNRAAANTSKRARKLNEQCKQKEEELEQVQNDTARKKVEALELKARHAGLKEDLTRIQKSLAEKEKLVDQYEAEIKKGHIEIDKKQQLVEKLNKEYDERRSTFDDESEGPLEAKIKGMRKQISAKVAESTDMQTVWMRKQTELIMIQNKTSSLEEEISAKKDEQLISQQKRIRLTSEIGLNSKEIKDMQSGIKEMRTEMSWVNQLIVKQAEKQQAYEKETQSLTHDFDIRMAEHEKLEAQLAETTQSIRDEKTKLEGELVEAERQIMLWERKIFLEKEMHEALDPAVGQRELVAMKKEIHRMKLRLEQLKKHQEQMLSEMQRLHLELQKVWESVEEMRSEMSGIQATTVQMIFKRSLNLACIVQYQTLVKRLNTATEEDTRTPLKASTVAAVKKLRNDAKGLTDTLIYFKKECPELAMVFETFHVWAAAINAASMPPLPASRFFGEDTKANTAATGGCDTG</sequence>
<dbReference type="SMR" id="A0A086JUQ6"/>
<evidence type="ECO:0000313" key="2">
    <source>
        <dbReference type="EMBL" id="KFG35874.1"/>
    </source>
</evidence>
<organism evidence="2 3">
    <name type="scientific">Toxoplasma gondii p89</name>
    <dbReference type="NCBI Taxonomy" id="943119"/>
    <lineage>
        <taxon>Eukaryota</taxon>
        <taxon>Sar</taxon>
        <taxon>Alveolata</taxon>
        <taxon>Apicomplexa</taxon>
        <taxon>Conoidasida</taxon>
        <taxon>Coccidia</taxon>
        <taxon>Eucoccidiorida</taxon>
        <taxon>Eimeriorina</taxon>
        <taxon>Sarcocystidae</taxon>
        <taxon>Toxoplasma</taxon>
    </lineage>
</organism>
<dbReference type="AlphaFoldDB" id="A0A086JUQ6"/>
<dbReference type="GO" id="GO:0035082">
    <property type="term" value="P:axoneme assembly"/>
    <property type="evidence" value="ECO:0007669"/>
    <property type="project" value="InterPro"/>
</dbReference>
<dbReference type="EMBL" id="AEYI02001569">
    <property type="protein sequence ID" value="KFG35874.1"/>
    <property type="molecule type" value="Genomic_DNA"/>
</dbReference>
<dbReference type="InterPro" id="IPR037386">
    <property type="entry name" value="CCDC40"/>
</dbReference>
<name>A0A086JUQ6_TOXGO</name>
<keyword evidence="1" id="KW-0175">Coiled coil</keyword>
<protein>
    <submittedName>
        <fullName evidence="2">Putative M protein</fullName>
    </submittedName>
</protein>
<dbReference type="PANTHER" id="PTHR16275:SF8">
    <property type="entry name" value="COILED-COIL DOMAIN-CONTAINING PROTEIN 40"/>
    <property type="match status" value="1"/>
</dbReference>
<feature type="coiled-coil region" evidence="1">
    <location>
        <begin position="620"/>
        <end position="712"/>
    </location>
</feature>
<dbReference type="GO" id="GO:0005737">
    <property type="term" value="C:cytoplasm"/>
    <property type="evidence" value="ECO:0007669"/>
    <property type="project" value="TreeGrafter"/>
</dbReference>
<proteinExistence type="predicted"/>
<dbReference type="PANTHER" id="PTHR16275">
    <property type="entry name" value="COILED-COIL DOMAIN-CONTAINING PROTEIN 40"/>
    <property type="match status" value="1"/>
</dbReference>
<evidence type="ECO:0000256" key="1">
    <source>
        <dbReference type="SAM" id="Coils"/>
    </source>
</evidence>
<dbReference type="Proteomes" id="UP000028828">
    <property type="component" value="Unassembled WGS sequence"/>
</dbReference>
<dbReference type="OrthoDB" id="330828at2759"/>
<reference evidence="2 3" key="1">
    <citation type="submission" date="2014-03" db="EMBL/GenBank/DDBJ databases">
        <authorList>
            <person name="Sibley D."/>
            <person name="Venepally P."/>
            <person name="Karamycheva S."/>
            <person name="Hadjithomas M."/>
            <person name="Khan A."/>
            <person name="Brunk B."/>
            <person name="Roos D."/>
            <person name="Caler E."/>
            <person name="Lorenzi H."/>
        </authorList>
    </citation>
    <scope>NUCLEOTIDE SEQUENCE [LARGE SCALE GENOMIC DNA]</scope>
    <source>
        <strain evidence="3">p89</strain>
    </source>
</reference>
<evidence type="ECO:0000313" key="3">
    <source>
        <dbReference type="Proteomes" id="UP000028828"/>
    </source>
</evidence>
<feature type="coiled-coil region" evidence="1">
    <location>
        <begin position="104"/>
        <end position="138"/>
    </location>
</feature>
<gene>
    <name evidence="2" type="ORF">TGP89_292935</name>
</gene>